<evidence type="ECO:0000313" key="3">
    <source>
        <dbReference type="Proteomes" id="UP000030647"/>
    </source>
</evidence>
<accession>U4TLI5</accession>
<dbReference type="PANTHER" id="PTHR37038">
    <property type="entry name" value="TRANSCRIPTIONAL REGULATOR-RELATED"/>
    <property type="match status" value="1"/>
</dbReference>
<sequence length="265" mass="29867">MTKSALSKFENGHSTILFENLLPLLNRLHITFSEFLHAANDYAWNANGAFFRDLTNAYLNKNQVTVMKMIRQETAAAEGESDLRFHQINAITAKCVLALLKKTEVAGTDIQFVIDYLFDQDNWMQYELSFLRYVIPFYPPDRLLLLTKTMLRSGREFLSLGGNADFGAETYLSILATMLDNGCLADAKSALGMIEPNTALSLSLGSSLNLKELEAVLQYLSGEREKGLAECRRVVETASWLGIDWEIGQLNDQWEDLTRQALYGD</sequence>
<gene>
    <name evidence="2" type="ORF">L248_3002</name>
</gene>
<dbReference type="PANTHER" id="PTHR37038:SF12">
    <property type="entry name" value="TRANSCRIPTIONAL REGULATOR"/>
    <property type="match status" value="1"/>
</dbReference>
<dbReference type="STRING" id="1231336.L248_3002"/>
<protein>
    <recommendedName>
        <fullName evidence="1">HTH cro/C1-type domain-containing protein</fullName>
    </recommendedName>
</protein>
<dbReference type="InterPro" id="IPR001387">
    <property type="entry name" value="Cro/C1-type_HTH"/>
</dbReference>
<dbReference type="Pfam" id="PF21259">
    <property type="entry name" value="Rgg_C"/>
    <property type="match status" value="1"/>
</dbReference>
<name>U4TLI5_9LACO</name>
<reference evidence="3" key="1">
    <citation type="journal article" date="2013" name="Genome Announc.">
        <title>Whole-Genome Sequencing of Lactobacillus shenzhenensis Strain LY-73T.</title>
        <authorList>
            <person name="Lin Z."/>
            <person name="Liu Z."/>
            <person name="Yang R."/>
            <person name="Zou Y."/>
            <person name="Wan D."/>
            <person name="Chen J."/>
            <person name="Guo M."/>
            <person name="Zhao J."/>
            <person name="Fang C."/>
            <person name="Yang R."/>
            <person name="Liu F."/>
        </authorList>
    </citation>
    <scope>NUCLEOTIDE SEQUENCE [LARGE SCALE GENOMIC DNA]</scope>
    <source>
        <strain evidence="3">LY-73</strain>
    </source>
</reference>
<organism evidence="2 3">
    <name type="scientific">Schleiferilactobacillus shenzhenensis LY-73</name>
    <dbReference type="NCBI Taxonomy" id="1231336"/>
    <lineage>
        <taxon>Bacteria</taxon>
        <taxon>Bacillati</taxon>
        <taxon>Bacillota</taxon>
        <taxon>Bacilli</taxon>
        <taxon>Lactobacillales</taxon>
        <taxon>Lactobacillaceae</taxon>
        <taxon>Schleiferilactobacillus</taxon>
    </lineage>
</organism>
<dbReference type="HOGENOM" id="CLU_072045_1_0_9"/>
<dbReference type="NCBIfam" id="TIGR01716">
    <property type="entry name" value="RGG_Cterm"/>
    <property type="match status" value="1"/>
</dbReference>
<keyword evidence="3" id="KW-1185">Reference proteome</keyword>
<dbReference type="PROSITE" id="PS50943">
    <property type="entry name" value="HTH_CROC1"/>
    <property type="match status" value="1"/>
</dbReference>
<dbReference type="CDD" id="cd00093">
    <property type="entry name" value="HTH_XRE"/>
    <property type="match status" value="1"/>
</dbReference>
<evidence type="ECO:0000313" key="2">
    <source>
        <dbReference type="EMBL" id="ERL65064.1"/>
    </source>
</evidence>
<dbReference type="AlphaFoldDB" id="U4TLI5"/>
<evidence type="ECO:0000259" key="1">
    <source>
        <dbReference type="PROSITE" id="PS50943"/>
    </source>
</evidence>
<dbReference type="InterPro" id="IPR010057">
    <property type="entry name" value="Transcription_activator_Rgg_C"/>
</dbReference>
<dbReference type="InterPro" id="IPR053163">
    <property type="entry name" value="HTH-type_regulator_Rgg"/>
</dbReference>
<dbReference type="EMBL" id="KI271589">
    <property type="protein sequence ID" value="ERL65064.1"/>
    <property type="molecule type" value="Genomic_DNA"/>
</dbReference>
<dbReference type="eggNOG" id="COG1396">
    <property type="taxonomic scope" value="Bacteria"/>
</dbReference>
<feature type="domain" description="HTH cro/C1-type" evidence="1">
    <location>
        <begin position="1"/>
        <end position="35"/>
    </location>
</feature>
<dbReference type="Proteomes" id="UP000030647">
    <property type="component" value="Unassembled WGS sequence"/>
</dbReference>
<proteinExistence type="predicted"/>